<evidence type="ECO:0000256" key="12">
    <source>
        <dbReference type="ARBA" id="ARBA00023128"/>
    </source>
</evidence>
<evidence type="ECO:0000256" key="9">
    <source>
        <dbReference type="ARBA" id="ARBA00022982"/>
    </source>
</evidence>
<dbReference type="AlphaFoldDB" id="A0A6B9TZN9"/>
<accession>A0A6B9TZN9</accession>
<evidence type="ECO:0000256" key="11">
    <source>
        <dbReference type="ARBA" id="ARBA00023027"/>
    </source>
</evidence>
<feature type="transmembrane region" description="Helical" evidence="16">
    <location>
        <begin position="47"/>
        <end position="70"/>
    </location>
</feature>
<feature type="transmembrane region" description="Helical" evidence="16">
    <location>
        <begin position="137"/>
        <end position="157"/>
    </location>
</feature>
<evidence type="ECO:0000256" key="13">
    <source>
        <dbReference type="ARBA" id="ARBA00023136"/>
    </source>
</evidence>
<keyword evidence="9" id="KW-0249">Electron transport</keyword>
<keyword evidence="12 17" id="KW-0496">Mitochondrion</keyword>
<comment type="similarity">
    <text evidence="2">Belongs to the complex I subunit 6 family.</text>
</comment>
<evidence type="ECO:0000256" key="3">
    <source>
        <dbReference type="ARBA" id="ARBA00012944"/>
    </source>
</evidence>
<keyword evidence="13 16" id="KW-0472">Membrane</keyword>
<evidence type="ECO:0000256" key="10">
    <source>
        <dbReference type="ARBA" id="ARBA00022989"/>
    </source>
</evidence>
<feature type="transmembrane region" description="Helical" evidence="16">
    <location>
        <begin position="82"/>
        <end position="100"/>
    </location>
</feature>
<dbReference type="InterPro" id="IPR050269">
    <property type="entry name" value="ComplexI_Subunit6"/>
</dbReference>
<evidence type="ECO:0000256" key="16">
    <source>
        <dbReference type="SAM" id="Phobius"/>
    </source>
</evidence>
<comment type="catalytic activity">
    <reaction evidence="15">
        <text>a ubiquinone + NADH + 5 H(+)(in) = a ubiquinol + NAD(+) + 4 H(+)(out)</text>
        <dbReference type="Rhea" id="RHEA:29091"/>
        <dbReference type="Rhea" id="RHEA-COMP:9565"/>
        <dbReference type="Rhea" id="RHEA-COMP:9566"/>
        <dbReference type="ChEBI" id="CHEBI:15378"/>
        <dbReference type="ChEBI" id="CHEBI:16389"/>
        <dbReference type="ChEBI" id="CHEBI:17976"/>
        <dbReference type="ChEBI" id="CHEBI:57540"/>
        <dbReference type="ChEBI" id="CHEBI:57945"/>
        <dbReference type="EC" id="7.1.1.2"/>
    </reaction>
</comment>
<geneLocation type="mitochondrion" evidence="17"/>
<reference evidence="17" key="1">
    <citation type="journal article" date="2020" name="Int. J. Biol. Macromol.">
        <title>Comparative mitogenomics of Hymenoptera reveals evolutionary differences in structure and composition.</title>
        <authorList>
            <person name="Aydemir M.N."/>
            <person name="Korkmaz E.M."/>
        </authorList>
    </citation>
    <scope>NUCLEOTIDE SEQUENCE</scope>
</reference>
<dbReference type="EC" id="7.1.1.2" evidence="3"/>
<gene>
    <name evidence="17" type="primary">ND6</name>
</gene>
<organism evidence="17">
    <name type="scientific">Neodiprion sertifer</name>
    <name type="common">European pine sawfly</name>
    <dbReference type="NCBI Taxonomy" id="441937"/>
    <lineage>
        <taxon>Eukaryota</taxon>
        <taxon>Metazoa</taxon>
        <taxon>Ecdysozoa</taxon>
        <taxon>Arthropoda</taxon>
        <taxon>Hexapoda</taxon>
        <taxon>Insecta</taxon>
        <taxon>Pterygota</taxon>
        <taxon>Neoptera</taxon>
        <taxon>Endopterygota</taxon>
        <taxon>Hymenoptera</taxon>
        <taxon>Tenthredinoidea</taxon>
        <taxon>Diprionidae</taxon>
        <taxon>Diprioninae</taxon>
        <taxon>Neodiprion</taxon>
    </lineage>
</organism>
<keyword evidence="7 16" id="KW-0812">Transmembrane</keyword>
<evidence type="ECO:0000256" key="6">
    <source>
        <dbReference type="ARBA" id="ARBA00022660"/>
    </source>
</evidence>
<dbReference type="GO" id="GO:0031966">
    <property type="term" value="C:mitochondrial membrane"/>
    <property type="evidence" value="ECO:0007669"/>
    <property type="project" value="UniProtKB-SubCell"/>
</dbReference>
<evidence type="ECO:0000256" key="8">
    <source>
        <dbReference type="ARBA" id="ARBA00022967"/>
    </source>
</evidence>
<evidence type="ECO:0000256" key="7">
    <source>
        <dbReference type="ARBA" id="ARBA00022692"/>
    </source>
</evidence>
<keyword evidence="6" id="KW-0679">Respiratory chain</keyword>
<name>A0A6B9TZN9_9HYME</name>
<evidence type="ECO:0000256" key="15">
    <source>
        <dbReference type="ARBA" id="ARBA00049551"/>
    </source>
</evidence>
<evidence type="ECO:0000256" key="1">
    <source>
        <dbReference type="ARBA" id="ARBA00004225"/>
    </source>
</evidence>
<keyword evidence="8" id="KW-1278">Translocase</keyword>
<evidence type="ECO:0000256" key="14">
    <source>
        <dbReference type="ARBA" id="ARBA00031019"/>
    </source>
</evidence>
<dbReference type="PANTHER" id="PTHR11435">
    <property type="entry name" value="NADH UBIQUINONE OXIDOREDUCTASE SUBUNIT ND6"/>
    <property type="match status" value="1"/>
</dbReference>
<keyword evidence="11" id="KW-0520">NAD</keyword>
<proteinExistence type="inferred from homology"/>
<evidence type="ECO:0000256" key="5">
    <source>
        <dbReference type="ARBA" id="ARBA00022448"/>
    </source>
</evidence>
<evidence type="ECO:0000256" key="2">
    <source>
        <dbReference type="ARBA" id="ARBA00005698"/>
    </source>
</evidence>
<comment type="subcellular location">
    <subcellularLocation>
        <location evidence="1">Mitochondrion membrane</location>
        <topology evidence="1">Multi-pass membrane protein</topology>
    </subcellularLocation>
</comment>
<evidence type="ECO:0000256" key="4">
    <source>
        <dbReference type="ARBA" id="ARBA00021095"/>
    </source>
</evidence>
<dbReference type="GO" id="GO:0008137">
    <property type="term" value="F:NADH dehydrogenase (ubiquinone) activity"/>
    <property type="evidence" value="ECO:0007669"/>
    <property type="project" value="UniProtKB-EC"/>
</dbReference>
<protein>
    <recommendedName>
        <fullName evidence="4">NADH-ubiquinone oxidoreductase chain 6</fullName>
        <ecNumber evidence="3">7.1.1.2</ecNumber>
    </recommendedName>
    <alternativeName>
        <fullName evidence="14">NADH dehydrogenase subunit 6</fullName>
    </alternativeName>
</protein>
<keyword evidence="10 16" id="KW-1133">Transmembrane helix</keyword>
<sequence>MMKILILFMLINTMMMYLTKTPLTMGLILLIQTSLISVTSGMLNMSFWYSYMIFLIFLGSLLIIFIYVSSLISNVKFIFNKWMMMNIVMIILMFMMMINYNKMNLMFEDTMKFSHIELNNNFLTKMSLNKLFNKPTFIISFMMMNYLFITLIIVVKISNINLGSLRKTFY</sequence>
<dbReference type="EMBL" id="MK994526">
    <property type="protein sequence ID" value="QHN55149.1"/>
    <property type="molecule type" value="Genomic_DNA"/>
</dbReference>
<keyword evidence="5" id="KW-0813">Transport</keyword>
<evidence type="ECO:0000313" key="17">
    <source>
        <dbReference type="EMBL" id="QHN55149.1"/>
    </source>
</evidence>
<dbReference type="PANTHER" id="PTHR11435:SF1">
    <property type="entry name" value="NADH-UBIQUINONE OXIDOREDUCTASE CHAIN 6"/>
    <property type="match status" value="1"/>
</dbReference>